<evidence type="ECO:0000256" key="5">
    <source>
        <dbReference type="ARBA" id="ARBA00013198"/>
    </source>
</evidence>
<evidence type="ECO:0000256" key="1">
    <source>
        <dbReference type="ARBA" id="ARBA00000832"/>
    </source>
</evidence>
<dbReference type="InterPro" id="IPR006148">
    <property type="entry name" value="Glc/Gal-6P_isomerase"/>
</dbReference>
<dbReference type="EC" id="3.1.1.31" evidence="5 8"/>
<comment type="catalytic activity">
    <reaction evidence="1 8">
        <text>6-phospho-D-glucono-1,5-lactone + H2O = 6-phospho-D-gluconate + H(+)</text>
        <dbReference type="Rhea" id="RHEA:12556"/>
        <dbReference type="ChEBI" id="CHEBI:15377"/>
        <dbReference type="ChEBI" id="CHEBI:15378"/>
        <dbReference type="ChEBI" id="CHEBI:57955"/>
        <dbReference type="ChEBI" id="CHEBI:58759"/>
        <dbReference type="EC" id="3.1.1.31"/>
    </reaction>
</comment>
<evidence type="ECO:0000313" key="10">
    <source>
        <dbReference type="EMBL" id="KAA5542345.1"/>
    </source>
</evidence>
<dbReference type="NCBIfam" id="TIGR01198">
    <property type="entry name" value="pgl"/>
    <property type="match status" value="1"/>
</dbReference>
<dbReference type="UniPathway" id="UPA00115">
    <property type="reaction ID" value="UER00409"/>
</dbReference>
<feature type="domain" description="Glucosamine/galactosamine-6-phosphate isomerase" evidence="9">
    <location>
        <begin position="7"/>
        <end position="227"/>
    </location>
</feature>
<dbReference type="PANTHER" id="PTHR11054:SF0">
    <property type="entry name" value="6-PHOSPHOGLUCONOLACTONASE"/>
    <property type="match status" value="1"/>
</dbReference>
<dbReference type="SUPFAM" id="SSF100950">
    <property type="entry name" value="NagB/RpiA/CoA transferase-like"/>
    <property type="match status" value="1"/>
</dbReference>
<keyword evidence="11" id="KW-1185">Reference proteome</keyword>
<keyword evidence="7 8" id="KW-0378">Hydrolase</keyword>
<evidence type="ECO:0000256" key="8">
    <source>
        <dbReference type="RuleBase" id="RU365095"/>
    </source>
</evidence>
<dbReference type="InterPro" id="IPR005900">
    <property type="entry name" value="6-phosphogluconolactonase_DevB"/>
</dbReference>
<comment type="function">
    <text evidence="2 8">Hydrolysis of 6-phosphogluconolactone to 6-phosphogluconate.</text>
</comment>
<sequence>MIQIFKDTQQLSQAAADLFVQAANEAVQEKGRFTVALTGGSSPIQMHQFLAQSPYREQVPWEQTYIFWGDERWVPLTDEQSNAKMALETLLNHVPIPKNQIFPMWGKQEPEIFAQQYEETLRQHLGQTEPSFDLILLGMGDDGHTASLFPGTAVLQEKEKWVVAYYLEPKQIYRITLTAPLINQAKKVVFITYGEKKADALYEVLEGRRNPEQYPSQLIQPQNEAIWLVDEAAYRRLSQAK</sequence>
<dbReference type="GO" id="GO:0017057">
    <property type="term" value="F:6-phosphogluconolactonase activity"/>
    <property type="evidence" value="ECO:0007669"/>
    <property type="project" value="UniProtKB-UniRule"/>
</dbReference>
<evidence type="ECO:0000256" key="2">
    <source>
        <dbReference type="ARBA" id="ARBA00002681"/>
    </source>
</evidence>
<comment type="pathway">
    <text evidence="3 8">Carbohydrate degradation; pentose phosphate pathway; D-ribulose 5-phosphate from D-glucose 6-phosphate (oxidative stage): step 2/3.</text>
</comment>
<evidence type="ECO:0000256" key="4">
    <source>
        <dbReference type="ARBA" id="ARBA00010662"/>
    </source>
</evidence>
<evidence type="ECO:0000256" key="7">
    <source>
        <dbReference type="ARBA" id="ARBA00022801"/>
    </source>
</evidence>
<evidence type="ECO:0000313" key="11">
    <source>
        <dbReference type="Proteomes" id="UP000323426"/>
    </source>
</evidence>
<dbReference type="CDD" id="cd01400">
    <property type="entry name" value="6PGL"/>
    <property type="match status" value="1"/>
</dbReference>
<dbReference type="Gene3D" id="3.40.50.1360">
    <property type="match status" value="1"/>
</dbReference>
<dbReference type="Pfam" id="PF01182">
    <property type="entry name" value="Glucosamine_iso"/>
    <property type="match status" value="1"/>
</dbReference>
<name>A0A5M6DB31_9BACT</name>
<reference evidence="10 11" key="1">
    <citation type="submission" date="2019-09" db="EMBL/GenBank/DDBJ databases">
        <title>Genome sequence and assembly of Adhaeribacter sp.</title>
        <authorList>
            <person name="Chhetri G."/>
        </authorList>
    </citation>
    <scope>NUCLEOTIDE SEQUENCE [LARGE SCALE GENOMIC DNA]</scope>
    <source>
        <strain evidence="10 11">DK36</strain>
    </source>
</reference>
<dbReference type="RefSeq" id="WP_150090952.1">
    <property type="nucleotide sequence ID" value="NZ_VWSF01000018.1"/>
</dbReference>
<comment type="caution">
    <text evidence="10">The sequence shown here is derived from an EMBL/GenBank/DDBJ whole genome shotgun (WGS) entry which is preliminary data.</text>
</comment>
<dbReference type="PANTHER" id="PTHR11054">
    <property type="entry name" value="6-PHOSPHOGLUCONOLACTONASE"/>
    <property type="match status" value="1"/>
</dbReference>
<gene>
    <name evidence="8 10" type="primary">pgl</name>
    <name evidence="10" type="ORF">F0145_19140</name>
</gene>
<dbReference type="AlphaFoldDB" id="A0A5M6DB31"/>
<evidence type="ECO:0000259" key="9">
    <source>
        <dbReference type="Pfam" id="PF01182"/>
    </source>
</evidence>
<evidence type="ECO:0000256" key="6">
    <source>
        <dbReference type="ARBA" id="ARBA00020337"/>
    </source>
</evidence>
<organism evidence="10 11">
    <name type="scientific">Adhaeribacter rhizoryzae</name>
    <dbReference type="NCBI Taxonomy" id="2607907"/>
    <lineage>
        <taxon>Bacteria</taxon>
        <taxon>Pseudomonadati</taxon>
        <taxon>Bacteroidota</taxon>
        <taxon>Cytophagia</taxon>
        <taxon>Cytophagales</taxon>
        <taxon>Hymenobacteraceae</taxon>
        <taxon>Adhaeribacter</taxon>
    </lineage>
</organism>
<dbReference type="EMBL" id="VWSF01000018">
    <property type="protein sequence ID" value="KAA5542345.1"/>
    <property type="molecule type" value="Genomic_DNA"/>
</dbReference>
<dbReference type="InterPro" id="IPR039104">
    <property type="entry name" value="6PGL"/>
</dbReference>
<dbReference type="InterPro" id="IPR037171">
    <property type="entry name" value="NagB/RpiA_transferase-like"/>
</dbReference>
<comment type="similarity">
    <text evidence="4 8">Belongs to the glucosamine/galactosamine-6-phosphate isomerase family. 6-phosphogluconolactonase subfamily.</text>
</comment>
<dbReference type="FunFam" id="3.40.50.1360:FF:000005">
    <property type="entry name" value="6-phosphogluconolactonase"/>
    <property type="match status" value="1"/>
</dbReference>
<dbReference type="GO" id="GO:0006098">
    <property type="term" value="P:pentose-phosphate shunt"/>
    <property type="evidence" value="ECO:0007669"/>
    <property type="project" value="UniProtKB-UniPathway"/>
</dbReference>
<dbReference type="Proteomes" id="UP000323426">
    <property type="component" value="Unassembled WGS sequence"/>
</dbReference>
<proteinExistence type="inferred from homology"/>
<dbReference type="GO" id="GO:0005975">
    <property type="term" value="P:carbohydrate metabolic process"/>
    <property type="evidence" value="ECO:0007669"/>
    <property type="project" value="UniProtKB-UniRule"/>
</dbReference>
<protein>
    <recommendedName>
        <fullName evidence="6 8">6-phosphogluconolactonase</fullName>
        <shortName evidence="8">6PGL</shortName>
        <ecNumber evidence="5 8">3.1.1.31</ecNumber>
    </recommendedName>
</protein>
<accession>A0A5M6DB31</accession>
<evidence type="ECO:0000256" key="3">
    <source>
        <dbReference type="ARBA" id="ARBA00004961"/>
    </source>
</evidence>